<dbReference type="SUPFAM" id="SSF160443">
    <property type="entry name" value="SMR domain-like"/>
    <property type="match status" value="1"/>
</dbReference>
<proteinExistence type="predicted"/>
<dbReference type="InterPro" id="IPR002625">
    <property type="entry name" value="Smr_dom"/>
</dbReference>
<dbReference type="PROSITE" id="PS50828">
    <property type="entry name" value="SMR"/>
    <property type="match status" value="1"/>
</dbReference>
<comment type="caution">
    <text evidence="2">The sequence shown here is derived from an EMBL/GenBank/DDBJ whole genome shotgun (WGS) entry which is preliminary data.</text>
</comment>
<gene>
    <name evidence="2" type="ORF">HF682_05695</name>
</gene>
<dbReference type="Pfam" id="PF01713">
    <property type="entry name" value="Smr"/>
    <property type="match status" value="1"/>
</dbReference>
<dbReference type="EMBL" id="JABAIM010000001">
    <property type="protein sequence ID" value="NLR74648.1"/>
    <property type="molecule type" value="Genomic_DNA"/>
</dbReference>
<protein>
    <submittedName>
        <fullName evidence="2">DNA mismatch repair protein MutS</fullName>
    </submittedName>
</protein>
<dbReference type="PANTHER" id="PTHR35562">
    <property type="entry name" value="DNA ENDONUCLEASE SMRA-RELATED"/>
    <property type="match status" value="1"/>
</dbReference>
<reference evidence="2 3" key="1">
    <citation type="submission" date="2020-04" db="EMBL/GenBank/DDBJ databases">
        <title>Draft genome of Leeia sp. IMCC25680.</title>
        <authorList>
            <person name="Song J."/>
            <person name="Cho J.-C."/>
        </authorList>
    </citation>
    <scope>NUCLEOTIDE SEQUENCE [LARGE SCALE GENOMIC DNA]</scope>
    <source>
        <strain evidence="2 3">IMCC25680</strain>
    </source>
</reference>
<keyword evidence="3" id="KW-1185">Reference proteome</keyword>
<accession>A0A847SC00</accession>
<organism evidence="2 3">
    <name type="scientific">Leeia aquatica</name>
    <dbReference type="NCBI Taxonomy" id="2725557"/>
    <lineage>
        <taxon>Bacteria</taxon>
        <taxon>Pseudomonadati</taxon>
        <taxon>Pseudomonadota</taxon>
        <taxon>Betaproteobacteria</taxon>
        <taxon>Neisseriales</taxon>
        <taxon>Leeiaceae</taxon>
        <taxon>Leeia</taxon>
    </lineage>
</organism>
<dbReference type="SMART" id="SM00463">
    <property type="entry name" value="SMR"/>
    <property type="match status" value="1"/>
</dbReference>
<dbReference type="RefSeq" id="WP_168876249.1">
    <property type="nucleotide sequence ID" value="NZ_JABAIM010000001.1"/>
</dbReference>
<sequence length="187" mass="20774">MAKPRHLPLPARRALSVEERALFQAVVGDVTPLSVPERRSLQPRRLTPLPAPARPVAHAPLAVSAPEWIELHAHGELLHYRDHSVSHRLLHELRRGHWPIGAEIDLHGVTREEALHLLGAFLGEVRQRGIRCVRIIHGKGYRSPGGQSALKGLVRHWLTQLPQVLAFSETRPQEGGSGAVKVLLRQA</sequence>
<dbReference type="InterPro" id="IPR036063">
    <property type="entry name" value="Smr_dom_sf"/>
</dbReference>
<dbReference type="PANTHER" id="PTHR35562:SF2">
    <property type="entry name" value="DNA ENDONUCLEASE SMRA-RELATED"/>
    <property type="match status" value="1"/>
</dbReference>
<dbReference type="Gene3D" id="3.30.1370.110">
    <property type="match status" value="1"/>
</dbReference>
<dbReference type="AlphaFoldDB" id="A0A847SC00"/>
<evidence type="ECO:0000259" key="1">
    <source>
        <dbReference type="PROSITE" id="PS50828"/>
    </source>
</evidence>
<dbReference type="Proteomes" id="UP000587991">
    <property type="component" value="Unassembled WGS sequence"/>
</dbReference>
<name>A0A847SC00_9NEIS</name>
<feature type="domain" description="Smr" evidence="1">
    <location>
        <begin position="104"/>
        <end position="185"/>
    </location>
</feature>
<evidence type="ECO:0000313" key="3">
    <source>
        <dbReference type="Proteomes" id="UP000587991"/>
    </source>
</evidence>
<evidence type="ECO:0000313" key="2">
    <source>
        <dbReference type="EMBL" id="NLR74648.1"/>
    </source>
</evidence>